<dbReference type="InParanoid" id="A0A7J7CX71"/>
<name>A0A7J7CX71_TRIWF</name>
<proteinExistence type="predicted"/>
<dbReference type="PANTHER" id="PTHR31672:SF13">
    <property type="entry name" value="F-BOX PROTEIN CPR30-LIKE"/>
    <property type="match status" value="1"/>
</dbReference>
<feature type="domain" description="F-box" evidence="1">
    <location>
        <begin position="8"/>
        <end position="48"/>
    </location>
</feature>
<dbReference type="InterPro" id="IPR006527">
    <property type="entry name" value="F-box-assoc_dom_typ1"/>
</dbReference>
<comment type="caution">
    <text evidence="2">The sequence shown here is derived from an EMBL/GenBank/DDBJ whole genome shotgun (WGS) entry which is preliminary data.</text>
</comment>
<dbReference type="AlphaFoldDB" id="A0A7J7CX71"/>
<evidence type="ECO:0000259" key="1">
    <source>
        <dbReference type="SMART" id="SM00256"/>
    </source>
</evidence>
<evidence type="ECO:0000313" key="2">
    <source>
        <dbReference type="EMBL" id="KAF5738673.1"/>
    </source>
</evidence>
<dbReference type="InterPro" id="IPR011043">
    <property type="entry name" value="Gal_Oxase/kelch_b-propeller"/>
</dbReference>
<dbReference type="Proteomes" id="UP000593562">
    <property type="component" value="Unassembled WGS sequence"/>
</dbReference>
<dbReference type="CDD" id="cd22157">
    <property type="entry name" value="F-box_AtFBW1-like"/>
    <property type="match status" value="1"/>
</dbReference>
<evidence type="ECO:0000313" key="3">
    <source>
        <dbReference type="Proteomes" id="UP000593562"/>
    </source>
</evidence>
<dbReference type="EMBL" id="JAAARO010000013">
    <property type="protein sequence ID" value="KAF5738673.1"/>
    <property type="molecule type" value="Genomic_DNA"/>
</dbReference>
<dbReference type="Pfam" id="PF00646">
    <property type="entry name" value="F-box"/>
    <property type="match status" value="1"/>
</dbReference>
<dbReference type="SUPFAM" id="SSF50965">
    <property type="entry name" value="Galactose oxidase, central domain"/>
    <property type="match status" value="1"/>
</dbReference>
<dbReference type="InterPro" id="IPR001810">
    <property type="entry name" value="F-box_dom"/>
</dbReference>
<dbReference type="InterPro" id="IPR015915">
    <property type="entry name" value="Kelch-typ_b-propeller"/>
</dbReference>
<dbReference type="InterPro" id="IPR036047">
    <property type="entry name" value="F-box-like_dom_sf"/>
</dbReference>
<accession>A0A7J7CX71</accession>
<dbReference type="SMART" id="SM00256">
    <property type="entry name" value="FBOX"/>
    <property type="match status" value="1"/>
</dbReference>
<dbReference type="InterPro" id="IPR050796">
    <property type="entry name" value="SCF_F-box_component"/>
</dbReference>
<sequence length="385" mass="44379">MAATNRNIPEDLVMDILACVPVKSLLRFRCVSKPWCDLIGNPDFITKQYLKQTIMNKSKGNVFVTHSNISESLNCETMISSLKIDEKDRLTVRETMIIPSHERFCLYLLICGPRNGIICLYVMEPDADDLALWNPATREFKTIPSSKLEPPDTDRHETVFGNIGFGFDHRTNDYNVVRFVTYTYNGYNGTVEQVELFSLNSNSWRVLPAVDVSPWFNTCNTYKDGVYYWWAGKRSDGSQWILSFDMADKVFEKVPLPSEFGIVRQSVFSFFDGKLSLVLYSDDDNDMGKCFDVWVMTKHGVKESWVKQMRIGPILGIEKPLEYWKNGGLFLEDDEGFLVLYDACTREVKKLQICGEEYRSTLQVMNYEESLVPINGVQIQQQYRT</sequence>
<dbReference type="OrthoDB" id="1415606at2759"/>
<dbReference type="Gene3D" id="2.120.10.80">
    <property type="entry name" value="Kelch-type beta propeller"/>
    <property type="match status" value="1"/>
</dbReference>
<dbReference type="FunCoup" id="A0A7J7CX71">
    <property type="interactions" value="63"/>
</dbReference>
<gene>
    <name evidence="2" type="ORF">HS088_TW13G01574</name>
</gene>
<dbReference type="SUPFAM" id="SSF81383">
    <property type="entry name" value="F-box domain"/>
    <property type="match status" value="1"/>
</dbReference>
<keyword evidence="3" id="KW-1185">Reference proteome</keyword>
<dbReference type="InterPro" id="IPR017451">
    <property type="entry name" value="F-box-assoc_interact_dom"/>
</dbReference>
<organism evidence="2 3">
    <name type="scientific">Tripterygium wilfordii</name>
    <name type="common">Thunder God vine</name>
    <dbReference type="NCBI Taxonomy" id="458696"/>
    <lineage>
        <taxon>Eukaryota</taxon>
        <taxon>Viridiplantae</taxon>
        <taxon>Streptophyta</taxon>
        <taxon>Embryophyta</taxon>
        <taxon>Tracheophyta</taxon>
        <taxon>Spermatophyta</taxon>
        <taxon>Magnoliopsida</taxon>
        <taxon>eudicotyledons</taxon>
        <taxon>Gunneridae</taxon>
        <taxon>Pentapetalae</taxon>
        <taxon>rosids</taxon>
        <taxon>fabids</taxon>
        <taxon>Celastrales</taxon>
        <taxon>Celastraceae</taxon>
        <taxon>Tripterygium</taxon>
    </lineage>
</organism>
<dbReference type="Pfam" id="PF07734">
    <property type="entry name" value="FBA_1"/>
    <property type="match status" value="1"/>
</dbReference>
<dbReference type="Gene3D" id="1.20.1280.50">
    <property type="match status" value="1"/>
</dbReference>
<protein>
    <submittedName>
        <fullName evidence="2">F-box and associated interaction domains-containing protein putative isoform 1</fullName>
    </submittedName>
</protein>
<dbReference type="PANTHER" id="PTHR31672">
    <property type="entry name" value="BNACNNG10540D PROTEIN"/>
    <property type="match status" value="1"/>
</dbReference>
<reference evidence="2 3" key="1">
    <citation type="journal article" date="2020" name="Nat. Commun.">
        <title>Genome of Tripterygium wilfordii and identification of cytochrome P450 involved in triptolide biosynthesis.</title>
        <authorList>
            <person name="Tu L."/>
            <person name="Su P."/>
            <person name="Zhang Z."/>
            <person name="Gao L."/>
            <person name="Wang J."/>
            <person name="Hu T."/>
            <person name="Zhou J."/>
            <person name="Zhang Y."/>
            <person name="Zhao Y."/>
            <person name="Liu Y."/>
            <person name="Song Y."/>
            <person name="Tong Y."/>
            <person name="Lu Y."/>
            <person name="Yang J."/>
            <person name="Xu C."/>
            <person name="Jia M."/>
            <person name="Peters R.J."/>
            <person name="Huang L."/>
            <person name="Gao W."/>
        </authorList>
    </citation>
    <scope>NUCLEOTIDE SEQUENCE [LARGE SCALE GENOMIC DNA]</scope>
    <source>
        <strain evidence="3">cv. XIE 37</strain>
        <tissue evidence="2">Leaf</tissue>
    </source>
</reference>
<dbReference type="NCBIfam" id="TIGR01640">
    <property type="entry name" value="F_box_assoc_1"/>
    <property type="match status" value="1"/>
</dbReference>